<gene>
    <name evidence="1" type="ORF">AV530_009034</name>
</gene>
<evidence type="ECO:0000313" key="2">
    <source>
        <dbReference type="Proteomes" id="UP000190648"/>
    </source>
</evidence>
<dbReference type="AlphaFoldDB" id="A0A1V4KQT3"/>
<sequence>MGADRIFEDFGGVRLVFKAMGKMLMVPSSPRIPNEPKNIGIAAGYLAKIKAIPAEEVIEDQLDHAAPGFEGEGTLEEAGCSTTNGCARLLGTGPLNHRKSLRIVGKQPGVLAWTSVPGSWSRLSTSWCEELSAVIKYAAMHER</sequence>
<organism evidence="1 2">
    <name type="scientific">Patagioenas fasciata monilis</name>
    <dbReference type="NCBI Taxonomy" id="372326"/>
    <lineage>
        <taxon>Eukaryota</taxon>
        <taxon>Metazoa</taxon>
        <taxon>Chordata</taxon>
        <taxon>Craniata</taxon>
        <taxon>Vertebrata</taxon>
        <taxon>Euteleostomi</taxon>
        <taxon>Archelosauria</taxon>
        <taxon>Archosauria</taxon>
        <taxon>Dinosauria</taxon>
        <taxon>Saurischia</taxon>
        <taxon>Theropoda</taxon>
        <taxon>Coelurosauria</taxon>
        <taxon>Aves</taxon>
        <taxon>Neognathae</taxon>
        <taxon>Neoaves</taxon>
        <taxon>Columbimorphae</taxon>
        <taxon>Columbiformes</taxon>
        <taxon>Columbidae</taxon>
        <taxon>Patagioenas</taxon>
    </lineage>
</organism>
<proteinExistence type="predicted"/>
<name>A0A1V4KQT3_PATFA</name>
<comment type="caution">
    <text evidence="1">The sequence shown here is derived from an EMBL/GenBank/DDBJ whole genome shotgun (WGS) entry which is preliminary data.</text>
</comment>
<reference evidence="1 2" key="1">
    <citation type="submission" date="2016-02" db="EMBL/GenBank/DDBJ databases">
        <title>Band-tailed pigeon sequencing and assembly.</title>
        <authorList>
            <person name="Soares A.E."/>
            <person name="Novak B.J."/>
            <person name="Rice E.S."/>
            <person name="O'Connell B."/>
            <person name="Chang D."/>
            <person name="Weber S."/>
            <person name="Shapiro B."/>
        </authorList>
    </citation>
    <scope>NUCLEOTIDE SEQUENCE [LARGE SCALE GENOMIC DNA]</scope>
    <source>
        <strain evidence="1">BTP2013</strain>
        <tissue evidence="1">Blood</tissue>
    </source>
</reference>
<dbReference type="Proteomes" id="UP000190648">
    <property type="component" value="Unassembled WGS sequence"/>
</dbReference>
<accession>A0A1V4KQT3</accession>
<evidence type="ECO:0000313" key="1">
    <source>
        <dbReference type="EMBL" id="OPJ86816.1"/>
    </source>
</evidence>
<keyword evidence="2" id="KW-1185">Reference proteome</keyword>
<protein>
    <submittedName>
        <fullName evidence="1">Uncharacterized protein</fullName>
    </submittedName>
</protein>
<dbReference type="EMBL" id="LSYS01002180">
    <property type="protein sequence ID" value="OPJ86816.1"/>
    <property type="molecule type" value="Genomic_DNA"/>
</dbReference>